<dbReference type="Proteomes" id="UP000094172">
    <property type="component" value="Unassembled WGS sequence"/>
</dbReference>
<evidence type="ECO:0000313" key="2">
    <source>
        <dbReference type="EMBL" id="ODR96905.1"/>
    </source>
</evidence>
<evidence type="ECO:0000313" key="3">
    <source>
        <dbReference type="Proteomes" id="UP000094172"/>
    </source>
</evidence>
<accession>A0A1E3VTR9</accession>
<keyword evidence="3" id="KW-1185">Reference proteome</keyword>
<sequence>MGREGHGRARDERVVLDQGLGRFAETGVAPSPDTGMPAASPVTARGSARDPKVLGGRGGMLANMATGKGVG</sequence>
<reference evidence="2 3" key="1">
    <citation type="journal article" date="2016" name="Environ. Microbiol.">
        <title>New Methyloceanibacter diversity from North Sea sediments includes methanotroph containing solely the soluble methane monooxygenase.</title>
        <authorList>
            <person name="Vekeman B."/>
            <person name="Kerckhof F.M."/>
            <person name="Cremers G."/>
            <person name="de Vos P."/>
            <person name="Vandamme P."/>
            <person name="Boon N."/>
            <person name="Op den Camp H.J."/>
            <person name="Heylen K."/>
        </authorList>
    </citation>
    <scope>NUCLEOTIDE SEQUENCE [LARGE SCALE GENOMIC DNA]</scope>
    <source>
        <strain evidence="2 3">R-67176</strain>
    </source>
</reference>
<name>A0A1E3VTR9_9HYPH</name>
<dbReference type="EMBL" id="LPWE01000003">
    <property type="protein sequence ID" value="ODR96905.1"/>
    <property type="molecule type" value="Genomic_DNA"/>
</dbReference>
<organism evidence="2 3">
    <name type="scientific">Methyloceanibacter stevinii</name>
    <dbReference type="NCBI Taxonomy" id="1774970"/>
    <lineage>
        <taxon>Bacteria</taxon>
        <taxon>Pseudomonadati</taxon>
        <taxon>Pseudomonadota</taxon>
        <taxon>Alphaproteobacteria</taxon>
        <taxon>Hyphomicrobiales</taxon>
        <taxon>Hyphomicrobiaceae</taxon>
        <taxon>Methyloceanibacter</taxon>
    </lineage>
</organism>
<proteinExistence type="predicted"/>
<gene>
    <name evidence="2" type="ORF">AUC70_14100</name>
</gene>
<protein>
    <submittedName>
        <fullName evidence="2">Uncharacterized protein</fullName>
    </submittedName>
</protein>
<comment type="caution">
    <text evidence="2">The sequence shown here is derived from an EMBL/GenBank/DDBJ whole genome shotgun (WGS) entry which is preliminary data.</text>
</comment>
<dbReference type="AlphaFoldDB" id="A0A1E3VTR9"/>
<feature type="region of interest" description="Disordered" evidence="1">
    <location>
        <begin position="23"/>
        <end position="71"/>
    </location>
</feature>
<evidence type="ECO:0000256" key="1">
    <source>
        <dbReference type="SAM" id="MobiDB-lite"/>
    </source>
</evidence>